<dbReference type="FunFam" id="1.10.10.10:FF:000037">
    <property type="entry name" value="Heat stress transcription factor B-4"/>
    <property type="match status" value="1"/>
</dbReference>
<dbReference type="SUPFAM" id="SSF46785">
    <property type="entry name" value="Winged helix' DNA-binding domain"/>
    <property type="match status" value="1"/>
</dbReference>
<accession>A0A087G6N8</accession>
<keyword evidence="6" id="KW-0238">DNA-binding</keyword>
<evidence type="ECO:0000256" key="5">
    <source>
        <dbReference type="ARBA" id="ARBA00023016"/>
    </source>
</evidence>
<evidence type="ECO:0000313" key="12">
    <source>
        <dbReference type="Proteomes" id="UP000029120"/>
    </source>
</evidence>
<evidence type="ECO:0000256" key="7">
    <source>
        <dbReference type="ARBA" id="ARBA00023163"/>
    </source>
</evidence>
<dbReference type="AlphaFoldDB" id="A0A087G6N8"/>
<dbReference type="Proteomes" id="UP000029120">
    <property type="component" value="Chromosome 8"/>
</dbReference>
<dbReference type="GO" id="GO:0000978">
    <property type="term" value="F:RNA polymerase II cis-regulatory region sequence-specific DNA binding"/>
    <property type="evidence" value="ECO:0007669"/>
    <property type="project" value="TreeGrafter"/>
</dbReference>
<keyword evidence="5" id="KW-0346">Stress response</keyword>
<keyword evidence="8" id="KW-0539">Nucleus</keyword>
<evidence type="ECO:0000256" key="4">
    <source>
        <dbReference type="ARBA" id="ARBA00023015"/>
    </source>
</evidence>
<evidence type="ECO:0000313" key="11">
    <source>
        <dbReference type="EMBL" id="KFK25540.1"/>
    </source>
</evidence>
<keyword evidence="12" id="KW-1185">Reference proteome</keyword>
<dbReference type="SMART" id="SM00415">
    <property type="entry name" value="HSF"/>
    <property type="match status" value="1"/>
</dbReference>
<protein>
    <recommendedName>
        <fullName evidence="10">HSF-type DNA-binding domain-containing protein</fullName>
    </recommendedName>
</protein>
<organism evidence="11 12">
    <name type="scientific">Arabis alpina</name>
    <name type="common">Alpine rock-cress</name>
    <dbReference type="NCBI Taxonomy" id="50452"/>
    <lineage>
        <taxon>Eukaryota</taxon>
        <taxon>Viridiplantae</taxon>
        <taxon>Streptophyta</taxon>
        <taxon>Embryophyta</taxon>
        <taxon>Tracheophyta</taxon>
        <taxon>Spermatophyta</taxon>
        <taxon>Magnoliopsida</taxon>
        <taxon>eudicotyledons</taxon>
        <taxon>Gunneridae</taxon>
        <taxon>Pentapetalae</taxon>
        <taxon>rosids</taxon>
        <taxon>malvids</taxon>
        <taxon>Brassicales</taxon>
        <taxon>Brassicaceae</taxon>
        <taxon>Arabideae</taxon>
        <taxon>Arabis</taxon>
    </lineage>
</organism>
<dbReference type="Gramene" id="KFK25540">
    <property type="protein sequence ID" value="KFK25540"/>
    <property type="gene ID" value="AALP_AA8G128300"/>
</dbReference>
<dbReference type="PRINTS" id="PR00056">
    <property type="entry name" value="HSFDOMAIN"/>
</dbReference>
<keyword evidence="4" id="KW-0805">Transcription regulation</keyword>
<dbReference type="GO" id="GO:0003700">
    <property type="term" value="F:DNA-binding transcription factor activity"/>
    <property type="evidence" value="ECO:0007669"/>
    <property type="project" value="InterPro"/>
</dbReference>
<comment type="subunit">
    <text evidence="2">Homotrimer.</text>
</comment>
<dbReference type="GO" id="GO:0006357">
    <property type="term" value="P:regulation of transcription by RNA polymerase II"/>
    <property type="evidence" value="ECO:0007669"/>
    <property type="project" value="TreeGrafter"/>
</dbReference>
<evidence type="ECO:0000256" key="3">
    <source>
        <dbReference type="ARBA" id="ARBA00022553"/>
    </source>
</evidence>
<dbReference type="InterPro" id="IPR036388">
    <property type="entry name" value="WH-like_DNA-bd_sf"/>
</dbReference>
<dbReference type="OrthoDB" id="60033at2759"/>
<dbReference type="GO" id="GO:0005634">
    <property type="term" value="C:nucleus"/>
    <property type="evidence" value="ECO:0007669"/>
    <property type="project" value="UniProtKB-SubCell"/>
</dbReference>
<comment type="subcellular location">
    <subcellularLocation>
        <location evidence="1">Nucleus</location>
    </subcellularLocation>
</comment>
<dbReference type="EMBL" id="CM002876">
    <property type="protein sequence ID" value="KFK25540.1"/>
    <property type="molecule type" value="Genomic_DNA"/>
</dbReference>
<dbReference type="InterPro" id="IPR000232">
    <property type="entry name" value="HSF_DNA-bd"/>
</dbReference>
<evidence type="ECO:0000256" key="8">
    <source>
        <dbReference type="ARBA" id="ARBA00023242"/>
    </source>
</evidence>
<sequence>MVRDNHGGGSSRSSKPYRSLWTKLYEMVNDPSTDSIVLWSQNGNSFIVWNQYEFCNDILPSLSQSRVLSIFTRRLGTFGFRKVMSEEYEYANDNFVRGRPELVPEIQKRYIASLPPDAFVFKRAAEASRGIGRIRALKLAIDESAVTKNLSNLTLSL</sequence>
<dbReference type="OMA" id="RWEYAND"/>
<dbReference type="Pfam" id="PF00447">
    <property type="entry name" value="HSF_DNA-bind"/>
    <property type="match status" value="1"/>
</dbReference>
<dbReference type="GO" id="GO:0034605">
    <property type="term" value="P:cellular response to heat"/>
    <property type="evidence" value="ECO:0007669"/>
    <property type="project" value="TreeGrafter"/>
</dbReference>
<dbReference type="PANTHER" id="PTHR10015:SF430">
    <property type="entry name" value="HSF-TYPE DNA-BINDING DOMAIN-CONTAINING PROTEIN"/>
    <property type="match status" value="1"/>
</dbReference>
<dbReference type="InterPro" id="IPR036390">
    <property type="entry name" value="WH_DNA-bd_sf"/>
</dbReference>
<dbReference type="eggNOG" id="KOG0627">
    <property type="taxonomic scope" value="Eukaryota"/>
</dbReference>
<proteinExistence type="inferred from homology"/>
<reference evidence="12" key="1">
    <citation type="journal article" date="2015" name="Nat. Plants">
        <title>Genome expansion of Arabis alpina linked with retrotransposition and reduced symmetric DNA methylation.</title>
        <authorList>
            <person name="Willing E.M."/>
            <person name="Rawat V."/>
            <person name="Mandakova T."/>
            <person name="Maumus F."/>
            <person name="James G.V."/>
            <person name="Nordstroem K.J."/>
            <person name="Becker C."/>
            <person name="Warthmann N."/>
            <person name="Chica C."/>
            <person name="Szarzynska B."/>
            <person name="Zytnicki M."/>
            <person name="Albani M.C."/>
            <person name="Kiefer C."/>
            <person name="Bergonzi S."/>
            <person name="Castaings L."/>
            <person name="Mateos J.L."/>
            <person name="Berns M.C."/>
            <person name="Bujdoso N."/>
            <person name="Piofczyk T."/>
            <person name="de Lorenzo L."/>
            <person name="Barrero-Sicilia C."/>
            <person name="Mateos I."/>
            <person name="Piednoel M."/>
            <person name="Hagmann J."/>
            <person name="Chen-Min-Tao R."/>
            <person name="Iglesias-Fernandez R."/>
            <person name="Schuster S.C."/>
            <person name="Alonso-Blanco C."/>
            <person name="Roudier F."/>
            <person name="Carbonero P."/>
            <person name="Paz-Ares J."/>
            <person name="Davis S.J."/>
            <person name="Pecinka A."/>
            <person name="Quesneville H."/>
            <person name="Colot V."/>
            <person name="Lysak M.A."/>
            <person name="Weigel D."/>
            <person name="Coupland G."/>
            <person name="Schneeberger K."/>
        </authorList>
    </citation>
    <scope>NUCLEOTIDE SEQUENCE [LARGE SCALE GENOMIC DNA]</scope>
    <source>
        <strain evidence="12">cv. Pajares</strain>
    </source>
</reference>
<evidence type="ECO:0000256" key="9">
    <source>
        <dbReference type="RuleBase" id="RU004020"/>
    </source>
</evidence>
<keyword evidence="7" id="KW-0804">Transcription</keyword>
<keyword evidence="3" id="KW-0597">Phosphoprotein</keyword>
<evidence type="ECO:0000256" key="1">
    <source>
        <dbReference type="ARBA" id="ARBA00004123"/>
    </source>
</evidence>
<feature type="domain" description="HSF-type DNA-binding" evidence="10">
    <location>
        <begin position="16"/>
        <end position="109"/>
    </location>
</feature>
<evidence type="ECO:0000259" key="10">
    <source>
        <dbReference type="SMART" id="SM00415"/>
    </source>
</evidence>
<comment type="similarity">
    <text evidence="9">Belongs to the HSF family.</text>
</comment>
<dbReference type="PANTHER" id="PTHR10015">
    <property type="entry name" value="HEAT SHOCK TRANSCRIPTION FACTOR"/>
    <property type="match status" value="1"/>
</dbReference>
<dbReference type="Gene3D" id="1.10.10.10">
    <property type="entry name" value="Winged helix-like DNA-binding domain superfamily/Winged helix DNA-binding domain"/>
    <property type="match status" value="1"/>
</dbReference>
<gene>
    <name evidence="11" type="ordered locus">AALP_Aa8g128300</name>
</gene>
<evidence type="ECO:0000256" key="2">
    <source>
        <dbReference type="ARBA" id="ARBA00011233"/>
    </source>
</evidence>
<evidence type="ECO:0000256" key="6">
    <source>
        <dbReference type="ARBA" id="ARBA00023125"/>
    </source>
</evidence>
<name>A0A087G6N8_ARAAL</name>